<evidence type="ECO:0000259" key="3">
    <source>
        <dbReference type="PROSITE" id="PS51186"/>
    </source>
</evidence>
<geneLocation type="plasmid" evidence="5">
    <name>pjcm18538 dna</name>
</geneLocation>
<keyword evidence="2" id="KW-0012">Acyltransferase</keyword>
<evidence type="ECO:0000313" key="4">
    <source>
        <dbReference type="EMBL" id="BBY51047.1"/>
    </source>
</evidence>
<dbReference type="SUPFAM" id="SSF55729">
    <property type="entry name" value="Acyl-CoA N-acyltransferases (Nat)"/>
    <property type="match status" value="1"/>
</dbReference>
<dbReference type="EMBL" id="AP022593">
    <property type="protein sequence ID" value="BBY51047.1"/>
    <property type="molecule type" value="Genomic_DNA"/>
</dbReference>
<keyword evidence="5" id="KW-1185">Reference proteome</keyword>
<name>A0A7I7S2G8_9MYCO</name>
<keyword evidence="1 4" id="KW-0808">Transferase</keyword>
<dbReference type="Proteomes" id="UP000467428">
    <property type="component" value="Chromosome"/>
</dbReference>
<feature type="domain" description="N-acetyltransferase" evidence="3">
    <location>
        <begin position="2"/>
        <end position="149"/>
    </location>
</feature>
<dbReference type="GO" id="GO:0016747">
    <property type="term" value="F:acyltransferase activity, transferring groups other than amino-acyl groups"/>
    <property type="evidence" value="ECO:0007669"/>
    <property type="project" value="InterPro"/>
</dbReference>
<dbReference type="InterPro" id="IPR016181">
    <property type="entry name" value="Acyl_CoA_acyltransferase"/>
</dbReference>
<dbReference type="KEGG" id="marz:MARA_45150"/>
<evidence type="ECO:0000313" key="5">
    <source>
        <dbReference type="Proteomes" id="UP000467428"/>
    </source>
</evidence>
<gene>
    <name evidence="4" type="ORF">MARA_45150</name>
</gene>
<dbReference type="PANTHER" id="PTHR43877">
    <property type="entry name" value="AMINOALKYLPHOSPHONATE N-ACETYLTRANSFERASE-RELATED-RELATED"/>
    <property type="match status" value="1"/>
</dbReference>
<proteinExistence type="predicted"/>
<organism evidence="4 5">
    <name type="scientific">Mycolicibacterium arabiense</name>
    <dbReference type="NCBI Taxonomy" id="1286181"/>
    <lineage>
        <taxon>Bacteria</taxon>
        <taxon>Bacillati</taxon>
        <taxon>Actinomycetota</taxon>
        <taxon>Actinomycetes</taxon>
        <taxon>Mycobacteriales</taxon>
        <taxon>Mycobacteriaceae</taxon>
        <taxon>Mycolicibacterium</taxon>
    </lineage>
</organism>
<dbReference type="RefSeq" id="WP_163921048.1">
    <property type="nucleotide sequence ID" value="NZ_AP022593.1"/>
</dbReference>
<reference evidence="4 5" key="1">
    <citation type="journal article" date="2019" name="Emerg. Microbes Infect.">
        <title>Comprehensive subspecies identification of 175 nontuberculous mycobacteria species based on 7547 genomic profiles.</title>
        <authorList>
            <person name="Matsumoto Y."/>
            <person name="Kinjo T."/>
            <person name="Motooka D."/>
            <person name="Nabeya D."/>
            <person name="Jung N."/>
            <person name="Uechi K."/>
            <person name="Horii T."/>
            <person name="Iida T."/>
            <person name="Fujita J."/>
            <person name="Nakamura S."/>
        </authorList>
    </citation>
    <scope>NUCLEOTIDE SEQUENCE [LARGE SCALE GENOMIC DNA]</scope>
    <source>
        <strain evidence="4 5">JCM 18538</strain>
    </source>
</reference>
<protein>
    <submittedName>
        <fullName evidence="4">Acetyltransferase</fullName>
    </submittedName>
</protein>
<evidence type="ECO:0000256" key="1">
    <source>
        <dbReference type="ARBA" id="ARBA00022679"/>
    </source>
</evidence>
<dbReference type="InterPro" id="IPR050832">
    <property type="entry name" value="Bact_Acetyltransf"/>
</dbReference>
<dbReference type="Pfam" id="PF13508">
    <property type="entry name" value="Acetyltransf_7"/>
    <property type="match status" value="1"/>
</dbReference>
<dbReference type="InterPro" id="IPR000182">
    <property type="entry name" value="GNAT_dom"/>
</dbReference>
<dbReference type="PANTHER" id="PTHR43877:SF2">
    <property type="entry name" value="AMINOALKYLPHOSPHONATE N-ACETYLTRANSFERASE-RELATED"/>
    <property type="match status" value="1"/>
</dbReference>
<dbReference type="AlphaFoldDB" id="A0A7I7S2G8"/>
<sequence>MADPRRATHADVAAVTALVAEAFAMYVERIGKPPAPMLADYGALLDEGRIWVIDGTDGLLGMVVTLAKPDHLLLDTVAVAESARGGGYGRILLDRAELDAAELGLTEVRLVTNELMTENLEYYPRRGYTETGRGTQDGYRRVFFSKAVGATARSPRAAR</sequence>
<dbReference type="Gene3D" id="3.40.630.30">
    <property type="match status" value="1"/>
</dbReference>
<accession>A0A7I7S2G8</accession>
<dbReference type="CDD" id="cd04301">
    <property type="entry name" value="NAT_SF"/>
    <property type="match status" value="1"/>
</dbReference>
<dbReference type="PROSITE" id="PS51186">
    <property type="entry name" value="GNAT"/>
    <property type="match status" value="1"/>
</dbReference>
<evidence type="ECO:0000256" key="2">
    <source>
        <dbReference type="ARBA" id="ARBA00023315"/>
    </source>
</evidence>